<dbReference type="SUPFAM" id="SSF54695">
    <property type="entry name" value="POZ domain"/>
    <property type="match status" value="1"/>
</dbReference>
<dbReference type="Gene3D" id="3.30.710.10">
    <property type="entry name" value="Potassium Channel Kv1.1, Chain A"/>
    <property type="match status" value="1"/>
</dbReference>
<keyword evidence="3" id="KW-1185">Reference proteome</keyword>
<feature type="region of interest" description="Disordered" evidence="1">
    <location>
        <begin position="1"/>
        <end position="41"/>
    </location>
</feature>
<accession>A0AAV9VPG3</accession>
<protein>
    <recommendedName>
        <fullName evidence="4">BTB domain-containing protein</fullName>
    </recommendedName>
</protein>
<comment type="caution">
    <text evidence="2">The sequence shown here is derived from an EMBL/GenBank/DDBJ whole genome shotgun (WGS) entry which is preliminary data.</text>
</comment>
<organism evidence="2 3">
    <name type="scientific">Arthrobotrys musiformis</name>
    <dbReference type="NCBI Taxonomy" id="47236"/>
    <lineage>
        <taxon>Eukaryota</taxon>
        <taxon>Fungi</taxon>
        <taxon>Dikarya</taxon>
        <taxon>Ascomycota</taxon>
        <taxon>Pezizomycotina</taxon>
        <taxon>Orbiliomycetes</taxon>
        <taxon>Orbiliales</taxon>
        <taxon>Orbiliaceae</taxon>
        <taxon>Arthrobotrys</taxon>
    </lineage>
</organism>
<proteinExistence type="predicted"/>
<evidence type="ECO:0000313" key="2">
    <source>
        <dbReference type="EMBL" id="KAK6495147.1"/>
    </source>
</evidence>
<name>A0AAV9VPG3_9PEZI</name>
<evidence type="ECO:0000313" key="3">
    <source>
        <dbReference type="Proteomes" id="UP001370758"/>
    </source>
</evidence>
<dbReference type="Proteomes" id="UP001370758">
    <property type="component" value="Unassembled WGS sequence"/>
</dbReference>
<dbReference type="InterPro" id="IPR011333">
    <property type="entry name" value="SKP1/BTB/POZ_sf"/>
</dbReference>
<gene>
    <name evidence="2" type="ORF">TWF481_003175</name>
</gene>
<evidence type="ECO:0000256" key="1">
    <source>
        <dbReference type="SAM" id="MobiDB-lite"/>
    </source>
</evidence>
<sequence>MLAREATTTPPSSPPPDNHRPVKRHKQHHPASVSTSPSPLAKQDLSRKQVTLLVGPDQIVFTLPITFLLTNSPMLYTFSARLTAANKVLQLPEISPETFNSLLSYVSLGPSSLSDNLKTCQDVVDLYEAADYLLVKELKGDILAYLHGMMTNSDAKTKAVAEGWVDKGVIRQLCSYSNMRDWESLIGVLEAYMGKDESFEEYIPYEDGGGDSGLDLYVYVWGEAARRAADACIEDLKQ</sequence>
<reference evidence="2 3" key="1">
    <citation type="submission" date="2023-08" db="EMBL/GenBank/DDBJ databases">
        <authorList>
            <person name="Palmer J.M."/>
        </authorList>
    </citation>
    <scope>NUCLEOTIDE SEQUENCE [LARGE SCALE GENOMIC DNA]</scope>
    <source>
        <strain evidence="2 3">TWF481</strain>
    </source>
</reference>
<evidence type="ECO:0008006" key="4">
    <source>
        <dbReference type="Google" id="ProtNLM"/>
    </source>
</evidence>
<dbReference type="EMBL" id="JAVHJL010000013">
    <property type="protein sequence ID" value="KAK6495147.1"/>
    <property type="molecule type" value="Genomic_DNA"/>
</dbReference>
<dbReference type="AlphaFoldDB" id="A0AAV9VPG3"/>